<dbReference type="Pfam" id="PF13432">
    <property type="entry name" value="TPR_16"/>
    <property type="match status" value="3"/>
</dbReference>
<dbReference type="Pfam" id="PF14559">
    <property type="entry name" value="TPR_19"/>
    <property type="match status" value="1"/>
</dbReference>
<protein>
    <recommendedName>
        <fullName evidence="4">Tetratricopeptide repeat protein</fullName>
    </recommendedName>
</protein>
<dbReference type="AlphaFoldDB" id="A0A2A5B4D2"/>
<comment type="caution">
    <text evidence="2">The sequence shown here is derived from an EMBL/GenBank/DDBJ whole genome shotgun (WGS) entry which is preliminary data.</text>
</comment>
<evidence type="ECO:0000313" key="3">
    <source>
        <dbReference type="Proteomes" id="UP000218327"/>
    </source>
</evidence>
<feature type="repeat" description="TPR" evidence="1">
    <location>
        <begin position="507"/>
        <end position="540"/>
    </location>
</feature>
<dbReference type="Gene3D" id="1.25.40.10">
    <property type="entry name" value="Tetratricopeptide repeat domain"/>
    <property type="match status" value="3"/>
</dbReference>
<dbReference type="PANTHER" id="PTHR12558:SF13">
    <property type="entry name" value="CELL DIVISION CYCLE PROTEIN 27 HOMOLOG"/>
    <property type="match status" value="1"/>
</dbReference>
<dbReference type="EMBL" id="NVVJ01000012">
    <property type="protein sequence ID" value="PCJ26220.1"/>
    <property type="molecule type" value="Genomic_DNA"/>
</dbReference>
<proteinExistence type="predicted"/>
<dbReference type="InterPro" id="IPR019734">
    <property type="entry name" value="TPR_rpt"/>
</dbReference>
<accession>A0A2A5B4D2</accession>
<evidence type="ECO:0008006" key="4">
    <source>
        <dbReference type="Google" id="ProtNLM"/>
    </source>
</evidence>
<sequence>MSENNNQIKAFITSLLCIGLVACVAPQTLPNDTTSAPETTGAQPSPVEEVAEQEIEYGSFTEDQLYKAIISELGAQRGQLEGAGENYFDLAIETRDLTIIRRAVQFASINNDVNALLQLGLLWAEISPTDPQPHLMLSMQFLESGAFKQAISHMARVIDLGGNIDFASLSGRTGRMNPEDRASLIGNLQQLSKEFSEQQSIRVALVQLLAQNRQFEEALLELEGVQEDFTLEPNMVLLEAQIYQSIENNDQALRALKSGVRKFENDKTLRFGYARLLVQNEDFAAAQTQFRILVEQDPQDWDTLFSVALLDVQLENYDGAITAFERLISVDQRADDSRYNLGHVYELQGNLEKAIEHYRQVSIGTNNFLSAQQQATRQSIQLGQFEEAHAWLQGLSRGQPRLEVLFTTIESGLLIQAEHPQRAIELLNTSLNRFPNEADLLFARVMYYDSVSDRQGSETDLQQIILMQPEDARALNHLGYMLADQTTRFDEALELVERAIAISPEDPAIIDSLAWAQYKLGHFEDALENLRKAYSAFPDDEVASHLGEVLWAMGREDEARQVWLNALNTEPGSELIKEAMDRLQAAR</sequence>
<dbReference type="SMART" id="SM00028">
    <property type="entry name" value="TPR"/>
    <property type="match status" value="6"/>
</dbReference>
<dbReference type="Proteomes" id="UP000218327">
    <property type="component" value="Unassembled WGS sequence"/>
</dbReference>
<evidence type="ECO:0000313" key="2">
    <source>
        <dbReference type="EMBL" id="PCJ26220.1"/>
    </source>
</evidence>
<dbReference type="PROSITE" id="PS50005">
    <property type="entry name" value="TPR"/>
    <property type="match status" value="1"/>
</dbReference>
<dbReference type="SUPFAM" id="SSF48452">
    <property type="entry name" value="TPR-like"/>
    <property type="match status" value="3"/>
</dbReference>
<gene>
    <name evidence="2" type="ORF">COA96_05625</name>
</gene>
<keyword evidence="1" id="KW-0802">TPR repeat</keyword>
<name>A0A2A5B4D2_9GAMM</name>
<dbReference type="InterPro" id="IPR011990">
    <property type="entry name" value="TPR-like_helical_dom_sf"/>
</dbReference>
<organism evidence="2 3">
    <name type="scientific">SAR86 cluster bacterium</name>
    <dbReference type="NCBI Taxonomy" id="2030880"/>
    <lineage>
        <taxon>Bacteria</taxon>
        <taxon>Pseudomonadati</taxon>
        <taxon>Pseudomonadota</taxon>
        <taxon>Gammaproteobacteria</taxon>
        <taxon>SAR86 cluster</taxon>
    </lineage>
</organism>
<dbReference type="PANTHER" id="PTHR12558">
    <property type="entry name" value="CELL DIVISION CYCLE 16,23,27"/>
    <property type="match status" value="1"/>
</dbReference>
<reference evidence="3" key="1">
    <citation type="submission" date="2017-08" db="EMBL/GenBank/DDBJ databases">
        <title>A dynamic microbial community with high functional redundancy inhabits the cold, oxic subseafloor aquifer.</title>
        <authorList>
            <person name="Tully B.J."/>
            <person name="Wheat C.G."/>
            <person name="Glazer B.T."/>
            <person name="Huber J.A."/>
        </authorList>
    </citation>
    <scope>NUCLEOTIDE SEQUENCE [LARGE SCALE GENOMIC DNA]</scope>
</reference>
<evidence type="ECO:0000256" key="1">
    <source>
        <dbReference type="PROSITE-ProRule" id="PRU00339"/>
    </source>
</evidence>